<evidence type="ECO:0000256" key="5">
    <source>
        <dbReference type="ARBA" id="ARBA00023136"/>
    </source>
</evidence>
<feature type="transmembrane region" description="Helical" evidence="6">
    <location>
        <begin position="419"/>
        <end position="440"/>
    </location>
</feature>
<feature type="transmembrane region" description="Helical" evidence="6">
    <location>
        <begin position="452"/>
        <end position="473"/>
    </location>
</feature>
<gene>
    <name evidence="8" type="ORF">L1F31_17595</name>
</gene>
<dbReference type="Pfam" id="PF05425">
    <property type="entry name" value="CopD"/>
    <property type="match status" value="1"/>
</dbReference>
<feature type="transmembrane region" description="Helical" evidence="6">
    <location>
        <begin position="145"/>
        <end position="167"/>
    </location>
</feature>
<evidence type="ECO:0000313" key="8">
    <source>
        <dbReference type="EMBL" id="UVI35903.1"/>
    </source>
</evidence>
<feature type="transmembrane region" description="Helical" evidence="6">
    <location>
        <begin position="179"/>
        <end position="198"/>
    </location>
</feature>
<feature type="transmembrane region" description="Helical" evidence="6">
    <location>
        <begin position="20"/>
        <end position="40"/>
    </location>
</feature>
<keyword evidence="3 6" id="KW-0812">Transmembrane</keyword>
<feature type="transmembrane region" description="Helical" evidence="6">
    <location>
        <begin position="569"/>
        <end position="598"/>
    </location>
</feature>
<reference evidence="8" key="1">
    <citation type="submission" date="2022-03" db="EMBL/GenBank/DDBJ databases">
        <title>Brevibacterium spongiae sp. nov., isolated from marine sponge.</title>
        <authorList>
            <person name="Li Z."/>
            <person name="Zhang M."/>
        </authorList>
    </citation>
    <scope>NUCLEOTIDE SEQUENCE</scope>
    <source>
        <strain evidence="8">WHS-Z9</strain>
    </source>
</reference>
<feature type="transmembrane region" description="Helical" evidence="6">
    <location>
        <begin position="506"/>
        <end position="527"/>
    </location>
</feature>
<evidence type="ECO:0000256" key="6">
    <source>
        <dbReference type="SAM" id="Phobius"/>
    </source>
</evidence>
<name>A0ABY5SN01_9MICO</name>
<evidence type="ECO:0000256" key="1">
    <source>
        <dbReference type="ARBA" id="ARBA00004651"/>
    </source>
</evidence>
<dbReference type="PANTHER" id="PTHR34820:SF4">
    <property type="entry name" value="INNER MEMBRANE PROTEIN YEBZ"/>
    <property type="match status" value="1"/>
</dbReference>
<feature type="transmembrane region" description="Helical" evidence="6">
    <location>
        <begin position="115"/>
        <end position="139"/>
    </location>
</feature>
<dbReference type="Pfam" id="PF09678">
    <property type="entry name" value="Caa3_CtaG"/>
    <property type="match status" value="1"/>
</dbReference>
<proteinExistence type="predicted"/>
<keyword evidence="5 6" id="KW-0472">Membrane</keyword>
<evidence type="ECO:0000259" key="7">
    <source>
        <dbReference type="Pfam" id="PF05425"/>
    </source>
</evidence>
<protein>
    <submittedName>
        <fullName evidence="8">Bifunctional copper resistance protein CopD/cytochrome c oxidase assembly protein</fullName>
    </submittedName>
</protein>
<dbReference type="InterPro" id="IPR032694">
    <property type="entry name" value="CopC/D"/>
</dbReference>
<feature type="transmembrane region" description="Helical" evidence="6">
    <location>
        <begin position="388"/>
        <end position="407"/>
    </location>
</feature>
<evidence type="ECO:0000256" key="4">
    <source>
        <dbReference type="ARBA" id="ARBA00022989"/>
    </source>
</evidence>
<feature type="transmembrane region" description="Helical" evidence="6">
    <location>
        <begin position="539"/>
        <end position="557"/>
    </location>
</feature>
<feature type="transmembrane region" description="Helical" evidence="6">
    <location>
        <begin position="284"/>
        <end position="303"/>
    </location>
</feature>
<dbReference type="InterPro" id="IPR008457">
    <property type="entry name" value="Cu-R_CopD_dom"/>
</dbReference>
<dbReference type="RefSeq" id="WP_265418520.1">
    <property type="nucleotide sequence ID" value="NZ_CP093443.1"/>
</dbReference>
<feature type="transmembrane region" description="Helical" evidence="6">
    <location>
        <begin position="60"/>
        <end position="81"/>
    </location>
</feature>
<organism evidence="8 9">
    <name type="scientific">Brevibacterium spongiae</name>
    <dbReference type="NCBI Taxonomy" id="2909672"/>
    <lineage>
        <taxon>Bacteria</taxon>
        <taxon>Bacillati</taxon>
        <taxon>Actinomycetota</taxon>
        <taxon>Actinomycetes</taxon>
        <taxon>Micrococcales</taxon>
        <taxon>Brevibacteriaceae</taxon>
        <taxon>Brevibacterium</taxon>
    </lineage>
</organism>
<dbReference type="PANTHER" id="PTHR34820">
    <property type="entry name" value="INNER MEMBRANE PROTEIN YEBZ"/>
    <property type="match status" value="1"/>
</dbReference>
<feature type="transmembrane region" description="Helical" evidence="6">
    <location>
        <begin position="618"/>
        <end position="640"/>
    </location>
</feature>
<comment type="subcellular location">
    <subcellularLocation>
        <location evidence="1">Cell membrane</location>
        <topology evidence="1">Multi-pass membrane protein</topology>
    </subcellularLocation>
</comment>
<feature type="transmembrane region" description="Helical" evidence="6">
    <location>
        <begin position="218"/>
        <end position="239"/>
    </location>
</feature>
<keyword evidence="9" id="KW-1185">Reference proteome</keyword>
<dbReference type="EMBL" id="CP093443">
    <property type="protein sequence ID" value="UVI35903.1"/>
    <property type="molecule type" value="Genomic_DNA"/>
</dbReference>
<keyword evidence="4 6" id="KW-1133">Transmembrane helix</keyword>
<evidence type="ECO:0000313" key="9">
    <source>
        <dbReference type="Proteomes" id="UP001064879"/>
    </source>
</evidence>
<keyword evidence="2" id="KW-1003">Cell membrane</keyword>
<sequence>MSSPVFEPITRFVQRAAVPIVVFLGAIIGVGALFFTGAVNPTLLNDPGSIVRFGLPTAKFVFNIGMSLTVGALMFAVLILPRTAGGRRRHKQAAEDAPLDPLWTKALRIAEVSSVVWTLSAVAVLVFSFVDTVGAQAYLDFSNQLGVFVTQIAYGQLWVLIVVLIAVASTLCFGTRSHIGIAVAGVLSVGVMIPLALMGHSAEASGHTQAVNSLGLHILGATIWLGGLFVIALLGAGLAKADGVRAVIERYSTIALIAFCLVVFSGIVNALLRVHNLDDLMTPYGEVILAKAIATILLGLIGFWHRKFVIARLGTVASATVEFWRLITVEFVIFGATMGLAVALARSQPPVSQEPVGNPTPAEILTGDPLPPQPNLERYFTQWAIDPLWIAIAAGASIAYIIAFINLRRRGDKWPVLRLISWLIGMVFLVYVTSAGPRVYGEVQFSAHMIEHMLLVMVVPLPMVLGAPITMLMRATKARRDGSAGVREWVLWLVNTPYLRFFAHPIVASVNFAGSLIVFYYSGIMFYALDTHIGHEMMIAHFLGAGYLFAQALIGIDPGVKRPAYPLRLVMLLVTMAFHAFFGISIMSSNVLIAADWFGNVGADWGYTAIEDQQLGGGIAWGIGEFPTLFVAIMVSLQWAKSSDREAKRIDRKEDRTDDAELRAYNAMLASMAEREAKMPPHRP</sequence>
<evidence type="ECO:0000256" key="2">
    <source>
        <dbReference type="ARBA" id="ARBA00022475"/>
    </source>
</evidence>
<feature type="transmembrane region" description="Helical" evidence="6">
    <location>
        <begin position="323"/>
        <end position="345"/>
    </location>
</feature>
<dbReference type="Proteomes" id="UP001064879">
    <property type="component" value="Chromosome"/>
</dbReference>
<accession>A0ABY5SN01</accession>
<dbReference type="InterPro" id="IPR019108">
    <property type="entry name" value="Caa3_assmbl_CtaG-rel"/>
</dbReference>
<feature type="transmembrane region" description="Helical" evidence="6">
    <location>
        <begin position="251"/>
        <end position="272"/>
    </location>
</feature>
<feature type="domain" description="Copper resistance protein D" evidence="7">
    <location>
        <begin position="246"/>
        <end position="344"/>
    </location>
</feature>
<evidence type="ECO:0000256" key="3">
    <source>
        <dbReference type="ARBA" id="ARBA00022692"/>
    </source>
</evidence>